<feature type="compositionally biased region" description="Basic and acidic residues" evidence="8">
    <location>
        <begin position="93"/>
        <end position="107"/>
    </location>
</feature>
<dbReference type="PANTHER" id="PTHR23389">
    <property type="entry name" value="CHROMOSOME TRANSMISSION FIDELITY FACTOR 18"/>
    <property type="match status" value="1"/>
</dbReference>
<feature type="domain" description="BRCT" evidence="9">
    <location>
        <begin position="126"/>
        <end position="211"/>
    </location>
</feature>
<dbReference type="CDD" id="cd00009">
    <property type="entry name" value="AAA"/>
    <property type="match status" value="1"/>
</dbReference>
<dbReference type="EMBL" id="CAJZBQ010000054">
    <property type="protein sequence ID" value="CAG9332418.1"/>
    <property type="molecule type" value="Genomic_DNA"/>
</dbReference>
<dbReference type="Pfam" id="PF25361">
    <property type="entry name" value="AAA_lid_RFC1"/>
    <property type="match status" value="1"/>
</dbReference>
<evidence type="ECO:0000313" key="11">
    <source>
        <dbReference type="Proteomes" id="UP001162131"/>
    </source>
</evidence>
<dbReference type="SUPFAM" id="SSF52540">
    <property type="entry name" value="P-loop containing nucleoside triphosphate hydrolases"/>
    <property type="match status" value="1"/>
</dbReference>
<feature type="region of interest" description="Disordered" evidence="8">
    <location>
        <begin position="1"/>
        <end position="131"/>
    </location>
</feature>
<dbReference type="Gene3D" id="3.40.50.300">
    <property type="entry name" value="P-loop containing nucleotide triphosphate hydrolases"/>
    <property type="match status" value="1"/>
</dbReference>
<comment type="similarity">
    <text evidence="2">Belongs to the activator 1 large subunit family.</text>
</comment>
<evidence type="ECO:0000256" key="5">
    <source>
        <dbReference type="ARBA" id="ARBA00022741"/>
    </source>
</evidence>
<dbReference type="GO" id="GO:0006281">
    <property type="term" value="P:DNA repair"/>
    <property type="evidence" value="ECO:0007669"/>
    <property type="project" value="InterPro"/>
</dbReference>
<dbReference type="GO" id="GO:0005663">
    <property type="term" value="C:DNA replication factor C complex"/>
    <property type="evidence" value="ECO:0007669"/>
    <property type="project" value="InterPro"/>
</dbReference>
<dbReference type="Gene3D" id="3.40.50.10190">
    <property type="entry name" value="BRCT domain"/>
    <property type="match status" value="1"/>
</dbReference>
<keyword evidence="6" id="KW-0067">ATP-binding</keyword>
<dbReference type="InterPro" id="IPR036420">
    <property type="entry name" value="BRCT_dom_sf"/>
</dbReference>
<dbReference type="PANTHER" id="PTHR23389:SF6">
    <property type="entry name" value="REPLICATION FACTOR C SUBUNIT 1"/>
    <property type="match status" value="1"/>
</dbReference>
<keyword evidence="11" id="KW-1185">Reference proteome</keyword>
<dbReference type="Pfam" id="PF00004">
    <property type="entry name" value="AAA"/>
    <property type="match status" value="1"/>
</dbReference>
<dbReference type="Gene3D" id="1.10.8.60">
    <property type="match status" value="1"/>
</dbReference>
<keyword evidence="7" id="KW-0539">Nucleus</keyword>
<protein>
    <recommendedName>
        <fullName evidence="3">Replication factor C subunit 1</fullName>
    </recommendedName>
</protein>
<dbReference type="PROSITE" id="PS50172">
    <property type="entry name" value="BRCT"/>
    <property type="match status" value="1"/>
</dbReference>
<dbReference type="GO" id="GO:0005524">
    <property type="term" value="F:ATP binding"/>
    <property type="evidence" value="ECO:0007669"/>
    <property type="project" value="UniProtKB-KW"/>
</dbReference>
<dbReference type="InterPro" id="IPR047854">
    <property type="entry name" value="RFC_lid"/>
</dbReference>
<dbReference type="AlphaFoldDB" id="A0AAU9JXK5"/>
<keyword evidence="5" id="KW-0547">Nucleotide-binding</keyword>
<dbReference type="InterPro" id="IPR003959">
    <property type="entry name" value="ATPase_AAA_core"/>
</dbReference>
<dbReference type="Pfam" id="PF08519">
    <property type="entry name" value="RFC1"/>
    <property type="match status" value="1"/>
</dbReference>
<proteinExistence type="inferred from homology"/>
<dbReference type="InterPro" id="IPR001357">
    <property type="entry name" value="BRCT_dom"/>
</dbReference>
<dbReference type="PIRSF" id="PIRSF036578">
    <property type="entry name" value="RFC1"/>
    <property type="match status" value="1"/>
</dbReference>
<name>A0AAU9JXK5_9CILI</name>
<dbReference type="SUPFAM" id="SSF52113">
    <property type="entry name" value="BRCT domain"/>
    <property type="match status" value="1"/>
</dbReference>
<feature type="compositionally biased region" description="Basic residues" evidence="8">
    <location>
        <begin position="108"/>
        <end position="117"/>
    </location>
</feature>
<evidence type="ECO:0000256" key="8">
    <source>
        <dbReference type="SAM" id="MobiDB-lite"/>
    </source>
</evidence>
<reference evidence="10" key="1">
    <citation type="submission" date="2021-09" db="EMBL/GenBank/DDBJ databases">
        <authorList>
            <consortium name="AG Swart"/>
            <person name="Singh M."/>
            <person name="Singh A."/>
            <person name="Seah K."/>
            <person name="Emmerich C."/>
        </authorList>
    </citation>
    <scope>NUCLEOTIDE SEQUENCE</scope>
    <source>
        <strain evidence="10">ATCC30299</strain>
    </source>
</reference>
<gene>
    <name evidence="10" type="ORF">BSTOLATCC_MIC55864</name>
</gene>
<organism evidence="10 11">
    <name type="scientific">Blepharisma stoltei</name>
    <dbReference type="NCBI Taxonomy" id="1481888"/>
    <lineage>
        <taxon>Eukaryota</taxon>
        <taxon>Sar</taxon>
        <taxon>Alveolata</taxon>
        <taxon>Ciliophora</taxon>
        <taxon>Postciliodesmatophora</taxon>
        <taxon>Heterotrichea</taxon>
        <taxon>Heterotrichida</taxon>
        <taxon>Blepharismidae</taxon>
        <taxon>Blepharisma</taxon>
    </lineage>
</organism>
<dbReference type="Gene3D" id="1.20.272.10">
    <property type="match status" value="1"/>
</dbReference>
<evidence type="ECO:0000256" key="7">
    <source>
        <dbReference type="ARBA" id="ARBA00023242"/>
    </source>
</evidence>
<dbReference type="GO" id="GO:0003689">
    <property type="term" value="F:DNA clamp loader activity"/>
    <property type="evidence" value="ECO:0007669"/>
    <property type="project" value="InterPro"/>
</dbReference>
<evidence type="ECO:0000313" key="10">
    <source>
        <dbReference type="EMBL" id="CAG9332418.1"/>
    </source>
</evidence>
<comment type="subcellular location">
    <subcellularLocation>
        <location evidence="1">Nucleus</location>
    </subcellularLocation>
</comment>
<dbReference type="SUPFAM" id="SSF48019">
    <property type="entry name" value="post-AAA+ oligomerization domain-like"/>
    <property type="match status" value="1"/>
</dbReference>
<dbReference type="CDD" id="cd18140">
    <property type="entry name" value="HLD_clamp_RFC"/>
    <property type="match status" value="1"/>
</dbReference>
<sequence>MGDIRKYFGAPIKDKEPEKPKEESPKRKRLNKVSSKQETKKPKIEKNTSKFFPKGQSPKASPDYASSATEIIPSDEEYSRPKSPPIKTKKISPKREPKPKDKIDYKPKKPAPSKKKPKSEPKSIPSSSTPLQGQTFVITGVLSNYDRNELTDILKSFGAKVTGNVSKRTSCLIHGDKLEDGRNFTEGNKYKTALENGTKIMNEEELEHMIEDLKGNEKSSPVDQDSFNAVQVSQKPARVPIKVSQTDATQSLSNASQLWVDKYKPKTIQDILGNNKTVEKLWEWLRDWEEVVIHGNKKDVEAFSRGRLDLTLNVNAKAALISGPPGVGKTTAARVVGKTLDYQIMEMNASDFRSKKLILDPLKASSGNQSMTGNGTIMKNLIVMDEVDGMSAGDRGGTTALIEVIKTTKVPIICICNDRQSTKLKSLANYCYDLRFQKPNKSQISKRLLAIMASEGLSIEPNALEMIIESSGNDIRQTLTLLEMWARTNNSMNYNQAKKGLQFISKDSITMVGNFDAAAKLLNNHETRAMSHKQKIDLFFVDFDLIPLLIQENYLSAIPQNSQTIENMANAADSIAFGDLINKQIRTNNDWTLLPQLGQASAIEPGALTGNGIPFPRFPEWFGKSSTQKKNERLVQELRSAMAGHITGDNITILSEYVPLIYKMIMKPIIKHDMDGVEEAVEIIHTYGLNPDMFKDHLIQLQFDSEKSEEEFKKIPTKTKAQITRVYNTVFKSSLKKVKKKREEKEEKDQVDPEFAEDENGNEEEEDEKEEESDIEVKPTVKTVKKKKK</sequence>
<dbReference type="InterPro" id="IPR013725">
    <property type="entry name" value="DNA_replication_fac_RFC1_C"/>
</dbReference>
<dbReference type="GO" id="GO:0006260">
    <property type="term" value="P:DNA replication"/>
    <property type="evidence" value="ECO:0007669"/>
    <property type="project" value="UniProtKB-KW"/>
</dbReference>
<dbReference type="Pfam" id="PF00533">
    <property type="entry name" value="BRCT"/>
    <property type="match status" value="1"/>
</dbReference>
<evidence type="ECO:0000256" key="2">
    <source>
        <dbReference type="ARBA" id="ARBA00006116"/>
    </source>
</evidence>
<dbReference type="SMART" id="SM00292">
    <property type="entry name" value="BRCT"/>
    <property type="match status" value="1"/>
</dbReference>
<dbReference type="GO" id="GO:0005634">
    <property type="term" value="C:nucleus"/>
    <property type="evidence" value="ECO:0007669"/>
    <property type="project" value="UniProtKB-SubCell"/>
</dbReference>
<dbReference type="FunFam" id="1.10.8.60:FF:000021">
    <property type="entry name" value="Replication factor C subunit 1"/>
    <property type="match status" value="1"/>
</dbReference>
<evidence type="ECO:0000256" key="4">
    <source>
        <dbReference type="ARBA" id="ARBA00022705"/>
    </source>
</evidence>
<dbReference type="GO" id="GO:0003677">
    <property type="term" value="F:DNA binding"/>
    <property type="evidence" value="ECO:0007669"/>
    <property type="project" value="InterPro"/>
</dbReference>
<dbReference type="CDD" id="cd17748">
    <property type="entry name" value="BRCT_DNA_ligase_like"/>
    <property type="match status" value="1"/>
</dbReference>
<accession>A0AAU9JXK5</accession>
<dbReference type="SMART" id="SM00382">
    <property type="entry name" value="AAA"/>
    <property type="match status" value="1"/>
</dbReference>
<feature type="compositionally biased region" description="Basic and acidic residues" evidence="8">
    <location>
        <begin position="35"/>
        <end position="48"/>
    </location>
</feature>
<dbReference type="InterPro" id="IPR012178">
    <property type="entry name" value="RFC1"/>
</dbReference>
<dbReference type="GO" id="GO:0016887">
    <property type="term" value="F:ATP hydrolysis activity"/>
    <property type="evidence" value="ECO:0007669"/>
    <property type="project" value="InterPro"/>
</dbReference>
<dbReference type="InterPro" id="IPR008921">
    <property type="entry name" value="DNA_pol3_clamp-load_cplx_C"/>
</dbReference>
<feature type="region of interest" description="Disordered" evidence="8">
    <location>
        <begin position="738"/>
        <end position="789"/>
    </location>
</feature>
<feature type="compositionally biased region" description="Basic and acidic residues" evidence="8">
    <location>
        <begin position="741"/>
        <end position="751"/>
    </location>
</feature>
<evidence type="ECO:0000256" key="6">
    <source>
        <dbReference type="ARBA" id="ARBA00022840"/>
    </source>
</evidence>
<comment type="caution">
    <text evidence="10">The sequence shown here is derived from an EMBL/GenBank/DDBJ whole genome shotgun (WGS) entry which is preliminary data.</text>
</comment>
<keyword evidence="4" id="KW-0235">DNA replication</keyword>
<feature type="compositionally biased region" description="Acidic residues" evidence="8">
    <location>
        <begin position="752"/>
        <end position="774"/>
    </location>
</feature>
<dbReference type="InterPro" id="IPR027417">
    <property type="entry name" value="P-loop_NTPase"/>
</dbReference>
<evidence type="ECO:0000256" key="3">
    <source>
        <dbReference type="ARBA" id="ARBA00020401"/>
    </source>
</evidence>
<feature type="compositionally biased region" description="Basic and acidic residues" evidence="8">
    <location>
        <begin position="1"/>
        <end position="25"/>
    </location>
</feature>
<dbReference type="Proteomes" id="UP001162131">
    <property type="component" value="Unassembled WGS sequence"/>
</dbReference>
<evidence type="ECO:0000256" key="1">
    <source>
        <dbReference type="ARBA" id="ARBA00004123"/>
    </source>
</evidence>
<evidence type="ECO:0000259" key="9">
    <source>
        <dbReference type="PROSITE" id="PS50172"/>
    </source>
</evidence>
<dbReference type="FunFam" id="3.40.50.300:FF:000395">
    <property type="entry name" value="Replication factor C subunit 1"/>
    <property type="match status" value="1"/>
</dbReference>
<dbReference type="InterPro" id="IPR003593">
    <property type="entry name" value="AAA+_ATPase"/>
</dbReference>